<evidence type="ECO:0000313" key="3">
    <source>
        <dbReference type="Proteomes" id="UP001224775"/>
    </source>
</evidence>
<gene>
    <name evidence="2" type="ORF">QTG54_011627</name>
</gene>
<evidence type="ECO:0000313" key="2">
    <source>
        <dbReference type="EMBL" id="KAK1737855.1"/>
    </source>
</evidence>
<accession>A0AAD8Y2Z3</accession>
<comment type="caution">
    <text evidence="2">The sequence shown here is derived from an EMBL/GenBank/DDBJ whole genome shotgun (WGS) entry which is preliminary data.</text>
</comment>
<protein>
    <submittedName>
        <fullName evidence="2">Uncharacterized protein</fullName>
    </submittedName>
</protein>
<organism evidence="2 3">
    <name type="scientific">Skeletonema marinoi</name>
    <dbReference type="NCBI Taxonomy" id="267567"/>
    <lineage>
        <taxon>Eukaryota</taxon>
        <taxon>Sar</taxon>
        <taxon>Stramenopiles</taxon>
        <taxon>Ochrophyta</taxon>
        <taxon>Bacillariophyta</taxon>
        <taxon>Coscinodiscophyceae</taxon>
        <taxon>Thalassiosirophycidae</taxon>
        <taxon>Thalassiosirales</taxon>
        <taxon>Skeletonemataceae</taxon>
        <taxon>Skeletonema</taxon>
        <taxon>Skeletonema marinoi-dohrnii complex</taxon>
    </lineage>
</organism>
<reference evidence="2" key="1">
    <citation type="submission" date="2023-06" db="EMBL/GenBank/DDBJ databases">
        <title>Survivors Of The Sea: Transcriptome response of Skeletonema marinoi to long-term dormancy.</title>
        <authorList>
            <person name="Pinder M.I.M."/>
            <person name="Kourtchenko O."/>
            <person name="Robertson E.K."/>
            <person name="Larsson T."/>
            <person name="Maumus F."/>
            <person name="Osuna-Cruz C.M."/>
            <person name="Vancaester E."/>
            <person name="Stenow R."/>
            <person name="Vandepoele K."/>
            <person name="Ploug H."/>
            <person name="Bruchert V."/>
            <person name="Godhe A."/>
            <person name="Topel M."/>
        </authorList>
    </citation>
    <scope>NUCLEOTIDE SEQUENCE</scope>
    <source>
        <strain evidence="2">R05AC</strain>
    </source>
</reference>
<keyword evidence="1" id="KW-0472">Membrane</keyword>
<keyword evidence="1" id="KW-1133">Transmembrane helix</keyword>
<sequence length="187" mass="20128">MKINQTTFAIHLREACKVTAFKDDLNLKKASDGTYIYTAGPLANNHPGTKFARAYKKAYNVGVDKTRKLQIQTYASKALSKVRAEEDEAALAFVTPAANGNQGNGGNGAANVLPRFIILGALLAFICAALGSYSLRDSCVHLTVVEGSSNNAMYAGWWRNVSMSMKGDCHTASDDEVISGNKDNEDD</sequence>
<proteinExistence type="predicted"/>
<keyword evidence="3" id="KW-1185">Reference proteome</keyword>
<name>A0AAD8Y2Z3_9STRA</name>
<evidence type="ECO:0000256" key="1">
    <source>
        <dbReference type="SAM" id="Phobius"/>
    </source>
</evidence>
<dbReference type="AlphaFoldDB" id="A0AAD8Y2Z3"/>
<feature type="transmembrane region" description="Helical" evidence="1">
    <location>
        <begin position="116"/>
        <end position="135"/>
    </location>
</feature>
<dbReference type="EMBL" id="JATAAI010000023">
    <property type="protein sequence ID" value="KAK1737855.1"/>
    <property type="molecule type" value="Genomic_DNA"/>
</dbReference>
<dbReference type="Proteomes" id="UP001224775">
    <property type="component" value="Unassembled WGS sequence"/>
</dbReference>
<keyword evidence="1" id="KW-0812">Transmembrane</keyword>